<evidence type="ECO:0000259" key="5">
    <source>
        <dbReference type="Pfam" id="PF07859"/>
    </source>
</evidence>
<name>A0ABC8BRX7_9ACTN</name>
<dbReference type="Proteomes" id="UP000192251">
    <property type="component" value="Chromosome"/>
</dbReference>
<dbReference type="PANTHER" id="PTHR48081">
    <property type="entry name" value="AB HYDROLASE SUPERFAMILY PROTEIN C4A8.06C"/>
    <property type="match status" value="1"/>
</dbReference>
<dbReference type="InterPro" id="IPR013094">
    <property type="entry name" value="AB_hydrolase_3"/>
</dbReference>
<feature type="domain" description="Alpha/beta hydrolase fold-3" evidence="5">
    <location>
        <begin position="92"/>
        <end position="292"/>
    </location>
</feature>
<evidence type="ECO:0000313" key="7">
    <source>
        <dbReference type="Proteomes" id="UP000192251"/>
    </source>
</evidence>
<accession>A0ABC8BRX7</accession>
<keyword evidence="2" id="KW-0378">Hydrolase</keyword>
<dbReference type="AlphaFoldDB" id="A0ABC8BRX7"/>
<dbReference type="InterPro" id="IPR029058">
    <property type="entry name" value="AB_hydrolase_fold"/>
</dbReference>
<dbReference type="Pfam" id="PF07859">
    <property type="entry name" value="Abhydrolase_3"/>
    <property type="match status" value="1"/>
</dbReference>
<keyword evidence="7" id="KW-1185">Reference proteome</keyword>
<organism evidence="6 7">
    <name type="scientific">Kitasatospora albolonga</name>
    <dbReference type="NCBI Taxonomy" id="68173"/>
    <lineage>
        <taxon>Bacteria</taxon>
        <taxon>Bacillati</taxon>
        <taxon>Actinomycetota</taxon>
        <taxon>Actinomycetes</taxon>
        <taxon>Kitasatosporales</taxon>
        <taxon>Streptomycetaceae</taxon>
        <taxon>Kitasatospora</taxon>
    </lineage>
</organism>
<dbReference type="PROSITE" id="PS01174">
    <property type="entry name" value="LIPASE_GDXG_SER"/>
    <property type="match status" value="1"/>
</dbReference>
<comment type="similarity">
    <text evidence="1">Belongs to the 'GDXG' lipolytic enzyme family.</text>
</comment>
<dbReference type="InterPro" id="IPR033140">
    <property type="entry name" value="Lipase_GDXG_put_SER_AS"/>
</dbReference>
<dbReference type="InterPro" id="IPR050300">
    <property type="entry name" value="GDXG_lipolytic_enzyme"/>
</dbReference>
<sequence length="320" mass="34047">MTTSAGRVEDTGHTEDTGHAEFTVPVMSDGDREELGTLLTVLGADEWPADIDDARAFYDTWGAPIADDIQVEQRDGGHLLTPPNAEGALTGLYLHGGGYVYGSLRSHGHMVGELARAARCRMFFVDYRRAPEHPHPAALDDTVAAYRSVLADGLDASDVVLAGDSAGGGLVLATLLRLRDAGLPLPAAAACVSPWTDLTGSGESYRALEDEDPMLSKPVVDLVSTSYRAGTAPTDPYVSPLFGDLAGLPPVLLQVGSREILLSDAERFAEGLRRAGGTGVLEVWPGMVHVWHLHHARLAKAREAVSRLGGWLRARAAEAR</sequence>
<evidence type="ECO:0000256" key="3">
    <source>
        <dbReference type="PROSITE-ProRule" id="PRU10038"/>
    </source>
</evidence>
<gene>
    <name evidence="6" type="ORF">B7C62_13340</name>
</gene>
<evidence type="ECO:0000313" key="6">
    <source>
        <dbReference type="EMBL" id="ARF73141.1"/>
    </source>
</evidence>
<feature type="compositionally biased region" description="Basic and acidic residues" evidence="4">
    <location>
        <begin position="7"/>
        <end position="19"/>
    </location>
</feature>
<feature type="active site" evidence="3">
    <location>
        <position position="165"/>
    </location>
</feature>
<evidence type="ECO:0000256" key="2">
    <source>
        <dbReference type="ARBA" id="ARBA00022801"/>
    </source>
</evidence>
<dbReference type="Gene3D" id="3.40.50.1820">
    <property type="entry name" value="alpha/beta hydrolase"/>
    <property type="match status" value="1"/>
</dbReference>
<feature type="region of interest" description="Disordered" evidence="4">
    <location>
        <begin position="1"/>
        <end position="20"/>
    </location>
</feature>
<dbReference type="GO" id="GO:0016787">
    <property type="term" value="F:hydrolase activity"/>
    <property type="evidence" value="ECO:0007669"/>
    <property type="project" value="UniProtKB-KW"/>
</dbReference>
<reference evidence="6 7" key="1">
    <citation type="submission" date="2017-04" db="EMBL/GenBank/DDBJ databases">
        <title>The complete genome sequence of Streptomyces albolongus YIM 101047, the producer of novel bafilomycins and novel odoriferous sesquiterpenoids.</title>
        <authorList>
            <person name="Yin M."/>
            <person name="Jiang Y."/>
        </authorList>
    </citation>
    <scope>NUCLEOTIDE SEQUENCE [LARGE SCALE GENOMIC DNA]</scope>
    <source>
        <strain evidence="6 7">YIM 101047</strain>
    </source>
</reference>
<dbReference type="SUPFAM" id="SSF53474">
    <property type="entry name" value="alpha/beta-Hydrolases"/>
    <property type="match status" value="1"/>
</dbReference>
<dbReference type="RefSeq" id="WP_084746939.1">
    <property type="nucleotide sequence ID" value="NZ_CP020563.1"/>
</dbReference>
<protein>
    <recommendedName>
        <fullName evidence="5">Alpha/beta hydrolase fold-3 domain-containing protein</fullName>
    </recommendedName>
</protein>
<proteinExistence type="inferred from homology"/>
<evidence type="ECO:0000256" key="4">
    <source>
        <dbReference type="SAM" id="MobiDB-lite"/>
    </source>
</evidence>
<dbReference type="EMBL" id="CP020563">
    <property type="protein sequence ID" value="ARF73141.1"/>
    <property type="molecule type" value="Genomic_DNA"/>
</dbReference>
<evidence type="ECO:0000256" key="1">
    <source>
        <dbReference type="ARBA" id="ARBA00010515"/>
    </source>
</evidence>
<dbReference type="KEGG" id="kab:B7C62_13340"/>
<dbReference type="PANTHER" id="PTHR48081:SF30">
    <property type="entry name" value="ACETYL-HYDROLASE LIPR-RELATED"/>
    <property type="match status" value="1"/>
</dbReference>